<proteinExistence type="predicted"/>
<evidence type="ECO:0000313" key="1">
    <source>
        <dbReference type="EMBL" id="TWT57151.1"/>
    </source>
</evidence>
<evidence type="ECO:0000313" key="2">
    <source>
        <dbReference type="Proteomes" id="UP000317243"/>
    </source>
</evidence>
<name>A0A5C5X497_9PLAN</name>
<keyword evidence="2" id="KW-1185">Reference proteome</keyword>
<dbReference type="EMBL" id="SIHI01000001">
    <property type="protein sequence ID" value="TWT57151.1"/>
    <property type="molecule type" value="Genomic_DNA"/>
</dbReference>
<reference evidence="1 2" key="1">
    <citation type="submission" date="2019-02" db="EMBL/GenBank/DDBJ databases">
        <title>Deep-cultivation of Planctomycetes and their phenomic and genomic characterization uncovers novel biology.</title>
        <authorList>
            <person name="Wiegand S."/>
            <person name="Jogler M."/>
            <person name="Boedeker C."/>
            <person name="Pinto D."/>
            <person name="Vollmers J."/>
            <person name="Rivas-Marin E."/>
            <person name="Kohn T."/>
            <person name="Peeters S.H."/>
            <person name="Heuer A."/>
            <person name="Rast P."/>
            <person name="Oberbeckmann S."/>
            <person name="Bunk B."/>
            <person name="Jeske O."/>
            <person name="Meyerdierks A."/>
            <person name="Storesund J.E."/>
            <person name="Kallscheuer N."/>
            <person name="Luecker S."/>
            <person name="Lage O.M."/>
            <person name="Pohl T."/>
            <person name="Merkel B.J."/>
            <person name="Hornburger P."/>
            <person name="Mueller R.-W."/>
            <person name="Bruemmer F."/>
            <person name="Labrenz M."/>
            <person name="Spormann A.M."/>
            <person name="Op Den Camp H."/>
            <person name="Overmann J."/>
            <person name="Amann R."/>
            <person name="Jetten M.S.M."/>
            <person name="Mascher T."/>
            <person name="Medema M.H."/>
            <person name="Devos D.P."/>
            <person name="Kaster A.-K."/>
            <person name="Ovreas L."/>
            <person name="Rohde M."/>
            <person name="Galperin M.Y."/>
            <person name="Jogler C."/>
        </authorList>
    </citation>
    <scope>NUCLEOTIDE SEQUENCE [LARGE SCALE GENOMIC DNA]</scope>
    <source>
        <strain evidence="1 2">KOR42</strain>
    </source>
</reference>
<organism evidence="1 2">
    <name type="scientific">Thalassoglobus neptunius</name>
    <dbReference type="NCBI Taxonomy" id="1938619"/>
    <lineage>
        <taxon>Bacteria</taxon>
        <taxon>Pseudomonadati</taxon>
        <taxon>Planctomycetota</taxon>
        <taxon>Planctomycetia</taxon>
        <taxon>Planctomycetales</taxon>
        <taxon>Planctomycetaceae</taxon>
        <taxon>Thalassoglobus</taxon>
    </lineage>
</organism>
<dbReference type="Proteomes" id="UP000317243">
    <property type="component" value="Unassembled WGS sequence"/>
</dbReference>
<protein>
    <submittedName>
        <fullName evidence="1">Uncharacterized protein</fullName>
    </submittedName>
</protein>
<dbReference type="AlphaFoldDB" id="A0A5C5X497"/>
<sequence>MDHGWFHISNFIASLAATLFFSASPLEVEHFHFDGNIQLSAVSTDTFEMRVFRMDKDSSIPHPVGIYPYQPGGTDRWERTDYVRWECSGRIIRVPHDTTEVFGHVYRVNDDQTVFIRRIDWKRIDAIHSDSP</sequence>
<accession>A0A5C5X497</accession>
<gene>
    <name evidence="1" type="ORF">KOR42_05090</name>
</gene>
<dbReference type="RefSeq" id="WP_146507027.1">
    <property type="nucleotide sequence ID" value="NZ_SIHI01000001.1"/>
</dbReference>
<comment type="caution">
    <text evidence="1">The sequence shown here is derived from an EMBL/GenBank/DDBJ whole genome shotgun (WGS) entry which is preliminary data.</text>
</comment>